<name>A0A5B8RKC1_9ZZZZ</name>
<evidence type="ECO:0000313" key="2">
    <source>
        <dbReference type="EMBL" id="QEA07347.1"/>
    </source>
</evidence>
<reference evidence="2" key="1">
    <citation type="submission" date="2019-06" db="EMBL/GenBank/DDBJ databases">
        <authorList>
            <person name="Murdoch R.W."/>
            <person name="Fathepure B."/>
        </authorList>
    </citation>
    <scope>NUCLEOTIDE SEQUENCE</scope>
</reference>
<accession>A0A5B8RKC1</accession>
<protein>
    <submittedName>
        <fullName evidence="2">Uncharacterized protein</fullName>
    </submittedName>
</protein>
<dbReference type="AlphaFoldDB" id="A0A5B8RKC1"/>
<organism evidence="2">
    <name type="scientific">uncultured organism</name>
    <dbReference type="NCBI Taxonomy" id="155900"/>
    <lineage>
        <taxon>unclassified sequences</taxon>
        <taxon>environmental samples</taxon>
    </lineage>
</organism>
<feature type="compositionally biased region" description="Polar residues" evidence="1">
    <location>
        <begin position="26"/>
        <end position="35"/>
    </location>
</feature>
<feature type="compositionally biased region" description="Polar residues" evidence="1">
    <location>
        <begin position="1"/>
        <end position="18"/>
    </location>
</feature>
<feature type="region of interest" description="Disordered" evidence="1">
    <location>
        <begin position="1"/>
        <end position="35"/>
    </location>
</feature>
<proteinExistence type="predicted"/>
<evidence type="ECO:0000256" key="1">
    <source>
        <dbReference type="SAM" id="MobiDB-lite"/>
    </source>
</evidence>
<dbReference type="EMBL" id="MN079233">
    <property type="protein sequence ID" value="QEA07347.1"/>
    <property type="molecule type" value="Genomic_DNA"/>
</dbReference>
<sequence>MTNTTTASDEQQLTNAVTDVQRDAESTTLGSAVRP</sequence>
<gene>
    <name evidence="2" type="ORF">KBTEX_03696</name>
</gene>